<dbReference type="EMBL" id="DXHU01000017">
    <property type="protein sequence ID" value="HIV99035.1"/>
    <property type="molecule type" value="Genomic_DNA"/>
</dbReference>
<feature type="transmembrane region" description="Helical" evidence="8">
    <location>
        <begin position="604"/>
        <end position="626"/>
    </location>
</feature>
<evidence type="ECO:0000256" key="6">
    <source>
        <dbReference type="ARBA" id="ARBA00023065"/>
    </source>
</evidence>
<evidence type="ECO:0000256" key="4">
    <source>
        <dbReference type="ARBA" id="ARBA00022692"/>
    </source>
</evidence>
<comment type="caution">
    <text evidence="9">The sequence shown here is derived from an EMBL/GenBank/DDBJ whole genome shotgun (WGS) entry which is preliminary data.</text>
</comment>
<dbReference type="GO" id="GO:0007035">
    <property type="term" value="P:vacuolar acidification"/>
    <property type="evidence" value="ECO:0007669"/>
    <property type="project" value="TreeGrafter"/>
</dbReference>
<dbReference type="PANTHER" id="PTHR11629">
    <property type="entry name" value="VACUOLAR PROTON ATPASES"/>
    <property type="match status" value="1"/>
</dbReference>
<comment type="subcellular location">
    <subcellularLocation>
        <location evidence="1">Membrane</location>
        <topology evidence="1">Multi-pass membrane protein</topology>
    </subcellularLocation>
</comment>
<evidence type="ECO:0000256" key="8">
    <source>
        <dbReference type="SAM" id="Phobius"/>
    </source>
</evidence>
<feature type="transmembrane region" description="Helical" evidence="8">
    <location>
        <begin position="396"/>
        <end position="420"/>
    </location>
</feature>
<reference evidence="9" key="1">
    <citation type="journal article" date="2021" name="PeerJ">
        <title>Extensive microbial diversity within the chicken gut microbiome revealed by metagenomics and culture.</title>
        <authorList>
            <person name="Gilroy R."/>
            <person name="Ravi A."/>
            <person name="Getino M."/>
            <person name="Pursley I."/>
            <person name="Horton D.L."/>
            <person name="Alikhan N.F."/>
            <person name="Baker D."/>
            <person name="Gharbi K."/>
            <person name="Hall N."/>
            <person name="Watson M."/>
            <person name="Adriaenssens E.M."/>
            <person name="Foster-Nyarko E."/>
            <person name="Jarju S."/>
            <person name="Secka A."/>
            <person name="Antonio M."/>
            <person name="Oren A."/>
            <person name="Chaudhuri R.R."/>
            <person name="La Ragione R."/>
            <person name="Hildebrand F."/>
            <person name="Pallen M.J."/>
        </authorList>
    </citation>
    <scope>NUCLEOTIDE SEQUENCE</scope>
    <source>
        <strain evidence="9">Gambia11-129</strain>
    </source>
</reference>
<keyword evidence="5 8" id="KW-1133">Transmembrane helix</keyword>
<dbReference type="PANTHER" id="PTHR11629:SF63">
    <property type="entry name" value="V-TYPE PROTON ATPASE SUBUNIT A"/>
    <property type="match status" value="1"/>
</dbReference>
<dbReference type="GO" id="GO:0033179">
    <property type="term" value="C:proton-transporting V-type ATPase, V0 domain"/>
    <property type="evidence" value="ECO:0007669"/>
    <property type="project" value="InterPro"/>
</dbReference>
<evidence type="ECO:0000313" key="10">
    <source>
        <dbReference type="Proteomes" id="UP000823936"/>
    </source>
</evidence>
<dbReference type="GO" id="GO:0046961">
    <property type="term" value="F:proton-transporting ATPase activity, rotational mechanism"/>
    <property type="evidence" value="ECO:0007669"/>
    <property type="project" value="InterPro"/>
</dbReference>
<evidence type="ECO:0000256" key="1">
    <source>
        <dbReference type="ARBA" id="ARBA00004141"/>
    </source>
</evidence>
<dbReference type="GO" id="GO:0016471">
    <property type="term" value="C:vacuolar proton-transporting V-type ATPase complex"/>
    <property type="evidence" value="ECO:0007669"/>
    <property type="project" value="TreeGrafter"/>
</dbReference>
<feature type="transmembrane region" description="Helical" evidence="8">
    <location>
        <begin position="511"/>
        <end position="528"/>
    </location>
</feature>
<sequence length="660" mass="74788">MNLFTRKMKMLLAIVLEEDKDKVVKNLLKTGAMDFVRLSDFDKDTVGRLSQNSDLSDRAEIVDLRMRTEALMREAEIKKPDMNESELDSSADIDMAKIRRFLDQMSIALQKTRDRQKTLNQNILTFSEMEKYLEDEKSDYVSVRFGKVSASFSADFSKRVRSYSSAAFQDGDSFILVSFKRDQARVDELLGKFGWIESEDGSRQARARKKAVNLIKEENGRLKEDMLALQKEAREKICEKKDTLEKIWKRLRLAELSLSVQSFFSHTRNTTLFSGWVPSDEYDKTVEAIMLATGGKCIIEEKSDEEIDRSEIPVSISSPKFLRPFERMVNNYGTPEYGSINPTPFTAVSYFLMFTLMFADLGQGFVLLLAALAGLYIYKKNPDKKDGLISRNLCQLLLYLAPASMIGGLLFGSCFGYSLLPPIWFNYHAVVNGHAEGGLVSSVYDILGITIKFGICIIFTGLVLNWINLFRKKRYFELIFDKYGLVGGALYALGIYYAFGFVANGYRMYETPSFFMPLLLFLLLVVVIKEPVHYVIKRRAGVKESISSLIMNTVMESLIQCLEIFSGFLANTLSFMRVAGLGIAHVSLMTAFEDIASMTGNTFFYILIMILGNALVIVLEGLSAGINSLRLNYYEFFTKYFTGRGFAYNPIGLDGRKEAN</sequence>
<accession>A0A9D1PTX6</accession>
<feature type="transmembrane region" description="Helical" evidence="8">
    <location>
        <begin position="479"/>
        <end position="499"/>
    </location>
</feature>
<dbReference type="Proteomes" id="UP000823936">
    <property type="component" value="Unassembled WGS sequence"/>
</dbReference>
<feature type="transmembrane region" description="Helical" evidence="8">
    <location>
        <begin position="350"/>
        <end position="375"/>
    </location>
</feature>
<dbReference type="GO" id="GO:0051117">
    <property type="term" value="F:ATPase binding"/>
    <property type="evidence" value="ECO:0007669"/>
    <property type="project" value="TreeGrafter"/>
</dbReference>
<feature type="transmembrane region" description="Helical" evidence="8">
    <location>
        <begin position="575"/>
        <end position="592"/>
    </location>
</feature>
<dbReference type="InterPro" id="IPR002490">
    <property type="entry name" value="V-ATPase_116kDa_su"/>
</dbReference>
<evidence type="ECO:0000256" key="5">
    <source>
        <dbReference type="ARBA" id="ARBA00022989"/>
    </source>
</evidence>
<evidence type="ECO:0000313" key="9">
    <source>
        <dbReference type="EMBL" id="HIV99035.1"/>
    </source>
</evidence>
<organism evidence="9 10">
    <name type="scientific">Candidatus Ornithospirochaeta avicola</name>
    <dbReference type="NCBI Taxonomy" id="2840896"/>
    <lineage>
        <taxon>Bacteria</taxon>
        <taxon>Pseudomonadati</taxon>
        <taxon>Spirochaetota</taxon>
        <taxon>Spirochaetia</taxon>
        <taxon>Spirochaetales</taxon>
        <taxon>Spirochaetaceae</taxon>
        <taxon>Spirochaetaceae incertae sedis</taxon>
        <taxon>Candidatus Ornithospirochaeta</taxon>
    </lineage>
</organism>
<name>A0A9D1PTX6_9SPIO</name>
<reference evidence="9" key="2">
    <citation type="submission" date="2021-04" db="EMBL/GenBank/DDBJ databases">
        <authorList>
            <person name="Gilroy R."/>
        </authorList>
    </citation>
    <scope>NUCLEOTIDE SEQUENCE</scope>
    <source>
        <strain evidence="9">Gambia11-129</strain>
    </source>
</reference>
<feature type="transmembrane region" description="Helical" evidence="8">
    <location>
        <begin position="446"/>
        <end position="467"/>
    </location>
</feature>
<dbReference type="AlphaFoldDB" id="A0A9D1PTX6"/>
<keyword evidence="4 8" id="KW-0812">Transmembrane</keyword>
<evidence type="ECO:0000256" key="3">
    <source>
        <dbReference type="ARBA" id="ARBA00022448"/>
    </source>
</evidence>
<keyword evidence="3" id="KW-0813">Transport</keyword>
<dbReference type="Pfam" id="PF01496">
    <property type="entry name" value="V_ATPase_I"/>
    <property type="match status" value="2"/>
</dbReference>
<keyword evidence="7 8" id="KW-0472">Membrane</keyword>
<comment type="similarity">
    <text evidence="2">Belongs to the V-ATPase 116 kDa subunit family.</text>
</comment>
<keyword evidence="6" id="KW-0406">Ion transport</keyword>
<proteinExistence type="inferred from homology"/>
<gene>
    <name evidence="9" type="ORF">IAB12_04590</name>
</gene>
<protein>
    <submittedName>
        <fullName evidence="9">ATPase</fullName>
    </submittedName>
</protein>
<evidence type="ECO:0000256" key="7">
    <source>
        <dbReference type="ARBA" id="ARBA00023136"/>
    </source>
</evidence>
<evidence type="ECO:0000256" key="2">
    <source>
        <dbReference type="ARBA" id="ARBA00009904"/>
    </source>
</evidence>